<proteinExistence type="inferred from homology"/>
<evidence type="ECO:0000256" key="1">
    <source>
        <dbReference type="ARBA" id="ARBA00010556"/>
    </source>
</evidence>
<evidence type="ECO:0000259" key="4">
    <source>
        <dbReference type="SMART" id="SM01360"/>
    </source>
</evidence>
<dbReference type="InterPro" id="IPR041246">
    <property type="entry name" value="Bact_MG10"/>
</dbReference>
<dbReference type="Gene3D" id="1.50.10.20">
    <property type="match status" value="1"/>
</dbReference>
<dbReference type="SMART" id="SM01359">
    <property type="entry name" value="A2M_N_2"/>
    <property type="match status" value="1"/>
</dbReference>
<evidence type="ECO:0000259" key="3">
    <source>
        <dbReference type="SMART" id="SM01359"/>
    </source>
</evidence>
<keyword evidence="6" id="KW-1185">Reference proteome</keyword>
<dbReference type="Pfam" id="PF17973">
    <property type="entry name" value="bMG10"/>
    <property type="match status" value="1"/>
</dbReference>
<protein>
    <submittedName>
        <fullName evidence="5">Alpha-2-macroglobulin</fullName>
    </submittedName>
</protein>
<evidence type="ECO:0000313" key="5">
    <source>
        <dbReference type="EMBL" id="MFG6456218.1"/>
    </source>
</evidence>
<dbReference type="Pfam" id="PF07703">
    <property type="entry name" value="A2M_BRD"/>
    <property type="match status" value="1"/>
</dbReference>
<dbReference type="SMART" id="SM01360">
    <property type="entry name" value="A2M"/>
    <property type="match status" value="1"/>
</dbReference>
<name>A0ABW7G2Q5_9BURK</name>
<dbReference type="RefSeq" id="WP_394486936.1">
    <property type="nucleotide sequence ID" value="NZ_JBIGIA010000003.1"/>
</dbReference>
<gene>
    <name evidence="5" type="ORF">ACG00X_05180</name>
</gene>
<dbReference type="InterPro" id="IPR051802">
    <property type="entry name" value="YfhM-like"/>
</dbReference>
<sequence length="1530" mass="163464">MNFFRLLHPLKWLALLALACAAQAFAADQELPLENYHSPAVGEPFFLLSDATFGSSQPAQVRLEMNAPASLANAGGVDLVLYRVPEPLSFLQKQRNLHRVVVDNKPAGEGLANTLTHLWDSWVVKARIAWQKLFSSSARRAVTEQAPALKTPTTLRRPSTFEEPLQFKPLPGLPVVQRFRYPLHLAKPIAPPKGLKLEGSSSEFITPTQGNVFIPLGALKPGLYLVEAIAGQHRATTLLFVSDTLALTKVSGAQMLVWSAHRATGEAVAATQVVWTDGVGVLKTGTADAQGLVRLERPAAPEQTYVFGQDPAGGVFISENFYYDSEIYNAKVYATTDRPLYRPGDEVKVKVVGREFRNARESVALADGDMTLTARDPAGQVVATQSLRFSAATGGADAAFRLPDNAVAGGYELLMTLRDDSYTAAFRVADYQKPHFEIQWLPDKADFGTGEAVTGKLQLSYPDGKPVANANLSLTARAQVLAMVEGELDDAGAFALKLQQAELQTDGSGQAKFSLPATDKPSRYVLTVLATDGAAYRVRSTRELLVERGAAGWLLTPERQFSKPGQATAFRWSPSRRATATPPSAPVKWDWVRLEDRKTASGDVASGSAVSLSFPQPGSYTVMLRDAQHRIVAASSHFVTGDGLKAPAGSIAIVFDKPRYQPGDTAEALVTFPEAVEQGLVTLERERVDAAATLTKGGDGFTTERVGATQWKVRVKVREDMAPNVTLSVAYAKNGDSVFQNQGLLVEQPRVALAFKTDKPVYAPGETVTVDVTTTVAGQPVAADVAVGVVDEMIYVLQPEIAPSIDDFFFHPRRNNVRTSVSLNFIGYDLATRKLGELPGRRGEPQRAVKVLERPRRDNVDTAAWEPRLRTDATGRARFSFRMPDSLTRWRLTGRAMAGNGLVGQQTAWVRSDKAFYAKWTSPDWQRLGDQADASLALFNQGQQPGAVEWTATGAGVQQQGKLTLKPGANFVALPLKAEALGAQDLTITLRADGKVVDTLAQAVKRVPVGWSNPRELVLDLSAGTPVPLGLPADARNVRVTLATDPAAGAFSRWVDDLVDYPYGCVEQTASRMLPLAIALQSLSAAQQPLAPQLTQRLSTARLALAQMAGPEARFGWWGRSMAPDAFLTAYAYYADWRATQALRTTLPAAHWERLLDVYAKDGVKLPPLQRALALHWMGEMGLPVGSMVDALLEELAAAKGDSAPATRAGASLAMADDAPGAPDLAVVLAAHTAGPRASAAARSVADAAAARLAGSPAPLAQSLLAFTRRPGAPAPQAVLAEVRGEQPTFDRAQSLVWLHKALGGTPGIRDAAGSLSAPWVAAAGSIGQPQWTLPAGTAHPATLAAGGGAKWAYVAFDSSEAGTAPALPAQITRALFRVVIDKPAAAKGDGGSSGRSLVRLEPVKPGSTLDTNTLYLDALTVQPGGALQRAVLDVALPPGAAVESGTWGLDVQDGKAATPLERAQHQPTALGYAVPVEALAAGEARTVRHLVRFSQRGRFQLPPARLYRMYDPEAKALEAGKGWAVVEVR</sequence>
<feature type="signal peptide" evidence="2">
    <location>
        <begin position="1"/>
        <end position="26"/>
    </location>
</feature>
<dbReference type="InterPro" id="IPR011625">
    <property type="entry name" value="A2M_N_BRD"/>
</dbReference>
<dbReference type="InterPro" id="IPR002890">
    <property type="entry name" value="MG2"/>
</dbReference>
<evidence type="ECO:0000313" key="6">
    <source>
        <dbReference type="Proteomes" id="UP001606305"/>
    </source>
</evidence>
<dbReference type="PANTHER" id="PTHR40094">
    <property type="entry name" value="ALPHA-2-MACROGLOBULIN HOMOLOG"/>
    <property type="match status" value="1"/>
</dbReference>
<dbReference type="InterPro" id="IPR008930">
    <property type="entry name" value="Terpenoid_cyclase/PrenylTrfase"/>
</dbReference>
<comment type="similarity">
    <text evidence="1">Belongs to the protease inhibitor I39 (alpha-2-macroglobulin) family. Bacterial alpha-2-macroglobulin subfamily.</text>
</comment>
<dbReference type="Pfam" id="PF01835">
    <property type="entry name" value="MG2"/>
    <property type="match status" value="1"/>
</dbReference>
<dbReference type="PANTHER" id="PTHR40094:SF1">
    <property type="entry name" value="UBIQUITIN DOMAIN-CONTAINING PROTEIN"/>
    <property type="match status" value="1"/>
</dbReference>
<feature type="domain" description="Alpha-2-macroglobulin bait region" evidence="3">
    <location>
        <begin position="651"/>
        <end position="797"/>
    </location>
</feature>
<dbReference type="SMART" id="SM01419">
    <property type="entry name" value="Thiol-ester_cl"/>
    <property type="match status" value="1"/>
</dbReference>
<dbReference type="Gene3D" id="2.60.40.1930">
    <property type="match status" value="1"/>
</dbReference>
<organism evidence="5 6">
    <name type="scientific">Pelomonas nitida</name>
    <dbReference type="NCBI Taxonomy" id="3299027"/>
    <lineage>
        <taxon>Bacteria</taxon>
        <taxon>Pseudomonadati</taxon>
        <taxon>Pseudomonadota</taxon>
        <taxon>Betaproteobacteria</taxon>
        <taxon>Burkholderiales</taxon>
        <taxon>Sphaerotilaceae</taxon>
        <taxon>Roseateles</taxon>
    </lineage>
</organism>
<evidence type="ECO:0000256" key="2">
    <source>
        <dbReference type="SAM" id="SignalP"/>
    </source>
</evidence>
<dbReference type="InterPro" id="IPR047565">
    <property type="entry name" value="Alpha-macroglob_thiol-ester_cl"/>
</dbReference>
<dbReference type="InterPro" id="IPR001599">
    <property type="entry name" value="Macroglobln_a2"/>
</dbReference>
<dbReference type="Pfam" id="PF00207">
    <property type="entry name" value="A2M"/>
    <property type="match status" value="1"/>
</dbReference>
<accession>A0ABW7G2Q5</accession>
<dbReference type="SUPFAM" id="SSF48239">
    <property type="entry name" value="Terpenoid cyclases/Protein prenyltransferases"/>
    <property type="match status" value="1"/>
</dbReference>
<dbReference type="Proteomes" id="UP001606305">
    <property type="component" value="Unassembled WGS sequence"/>
</dbReference>
<reference evidence="5 6" key="1">
    <citation type="submission" date="2024-09" db="EMBL/GenBank/DDBJ databases">
        <title>Novel species of the genus Pelomonas and Roseateles isolated from streams.</title>
        <authorList>
            <person name="Lu H."/>
        </authorList>
    </citation>
    <scope>NUCLEOTIDE SEQUENCE [LARGE SCALE GENOMIC DNA]</scope>
    <source>
        <strain evidence="5 6">BYS96W</strain>
    </source>
</reference>
<comment type="caution">
    <text evidence="5">The sequence shown here is derived from an EMBL/GenBank/DDBJ whole genome shotgun (WGS) entry which is preliminary data.</text>
</comment>
<feature type="domain" description="Alpha-2-macroglobulin" evidence="4">
    <location>
        <begin position="862"/>
        <end position="952"/>
    </location>
</feature>
<dbReference type="EMBL" id="JBIGIA010000003">
    <property type="protein sequence ID" value="MFG6456218.1"/>
    <property type="molecule type" value="Genomic_DNA"/>
</dbReference>
<keyword evidence="2" id="KW-0732">Signal</keyword>
<feature type="chain" id="PRO_5046362863" evidence="2">
    <location>
        <begin position="27"/>
        <end position="1530"/>
    </location>
</feature>